<gene>
    <name evidence="2" type="ORF">FHS18_003772</name>
</gene>
<dbReference type="Proteomes" id="UP000570361">
    <property type="component" value="Unassembled WGS sequence"/>
</dbReference>
<name>A0A7W5FP57_9BACL</name>
<dbReference type="RefSeq" id="WP_183601568.1">
    <property type="nucleotide sequence ID" value="NZ_JACHXK010000008.1"/>
</dbReference>
<feature type="compositionally biased region" description="Polar residues" evidence="1">
    <location>
        <begin position="37"/>
        <end position="55"/>
    </location>
</feature>
<accession>A0A7W5FP57</accession>
<sequence length="152" mass="16221">MLLLLASFTLFAAAGCSNGAGNGDSGSGNSVSANVSQTSSEVQQDPWSGVTPATISDTKSGIESLQSAVKEFKQAVEAEQTEEIKKLAAEMAGVWVAMQADVKSANGSLHETIDGELQRLMAEVASDKRSKDVLIELDYSLYQHLRDLKQHF</sequence>
<dbReference type="EMBL" id="JACHXK010000008">
    <property type="protein sequence ID" value="MBB3111704.1"/>
    <property type="molecule type" value="Genomic_DNA"/>
</dbReference>
<reference evidence="2 3" key="1">
    <citation type="submission" date="2020-08" db="EMBL/GenBank/DDBJ databases">
        <title>Genomic Encyclopedia of Type Strains, Phase III (KMG-III): the genomes of soil and plant-associated and newly described type strains.</title>
        <authorList>
            <person name="Whitman W."/>
        </authorList>
    </citation>
    <scope>NUCLEOTIDE SEQUENCE [LARGE SCALE GENOMIC DNA]</scope>
    <source>
        <strain evidence="2 3">CECT 5862</strain>
    </source>
</reference>
<keyword evidence="3" id="KW-1185">Reference proteome</keyword>
<evidence type="ECO:0000313" key="3">
    <source>
        <dbReference type="Proteomes" id="UP000570361"/>
    </source>
</evidence>
<feature type="compositionally biased region" description="Low complexity" evidence="1">
    <location>
        <begin position="27"/>
        <end position="36"/>
    </location>
</feature>
<feature type="region of interest" description="Disordered" evidence="1">
    <location>
        <begin position="21"/>
        <end position="55"/>
    </location>
</feature>
<evidence type="ECO:0000256" key="1">
    <source>
        <dbReference type="SAM" id="MobiDB-lite"/>
    </source>
</evidence>
<evidence type="ECO:0000313" key="2">
    <source>
        <dbReference type="EMBL" id="MBB3111704.1"/>
    </source>
</evidence>
<organism evidence="2 3">
    <name type="scientific">Paenibacillus phyllosphaerae</name>
    <dbReference type="NCBI Taxonomy" id="274593"/>
    <lineage>
        <taxon>Bacteria</taxon>
        <taxon>Bacillati</taxon>
        <taxon>Bacillota</taxon>
        <taxon>Bacilli</taxon>
        <taxon>Bacillales</taxon>
        <taxon>Paenibacillaceae</taxon>
        <taxon>Paenibacillus</taxon>
    </lineage>
</organism>
<proteinExistence type="predicted"/>
<comment type="caution">
    <text evidence="2">The sequence shown here is derived from an EMBL/GenBank/DDBJ whole genome shotgun (WGS) entry which is preliminary data.</text>
</comment>
<dbReference type="AlphaFoldDB" id="A0A7W5FP57"/>
<protein>
    <submittedName>
        <fullName evidence="2">Uncharacterized protein</fullName>
    </submittedName>
</protein>